<evidence type="ECO:0000256" key="1">
    <source>
        <dbReference type="RuleBase" id="RU366018"/>
    </source>
</evidence>
<reference evidence="5 6" key="2">
    <citation type="journal article" date="2019" name="G3 (Bethesda)">
        <title>Hybrid Assembly of the Genome of the Entomopathogenic Nematode Steinernema carpocapsae Identifies the X-Chromosome.</title>
        <authorList>
            <person name="Serra L."/>
            <person name="Macchietto M."/>
            <person name="Macias-Munoz A."/>
            <person name="McGill C.J."/>
            <person name="Rodriguez I.M."/>
            <person name="Rodriguez B."/>
            <person name="Murad R."/>
            <person name="Mortazavi A."/>
        </authorList>
    </citation>
    <scope>NUCLEOTIDE SEQUENCE [LARGE SCALE GENOMIC DNA]</scope>
    <source>
        <strain evidence="5 6">ALL</strain>
    </source>
</reference>
<comment type="function">
    <text evidence="1">Ubiquitin ligase protein which is a component of the N-end rule pathway. Recognizes and binds to proteins bearing specific N-terminal residues that are destabilizing according to the N-end rule, leading to their ubiquitination and subsequent degradation.</text>
</comment>
<dbReference type="GO" id="GO:0061630">
    <property type="term" value="F:ubiquitin protein ligase activity"/>
    <property type="evidence" value="ECO:0007669"/>
    <property type="project" value="UniProtKB-UniRule"/>
</dbReference>
<keyword evidence="1" id="KW-0863">Zinc-finger</keyword>
<sequence>MNLCSAVKNYDHDGAGIQVFMTETIQNLNLFFQCHGLGSRNQLPYDKISFHIPLHRMLSAFLYLGSVGNRHLRLRFEQLDKNFFRQLLIHPLHIMVILNESTTSMWIRNGRPFQAAISFYRHYLFGMSFIDLDLFLIKYAAGVAGPSVTLDSIFAAYHVNELWRQATSFDHSEQYYLDKAWISVMAEAVTTDVLACLFLGKNAHSAIVEALCDRGQGWLKLISDHLEDVLKEVAEFKTPDSGGEIMSEGSYTLKEECWFEDFDPVYCRIRTFKSAEFGELCLKVEEIDRKRLDSKKKQAAGALWIPFRICSFEFNDEQNVHAVLGAMILCDVKLFDYVGHILHFSGVPSEAEHDQSKMSSLAVQQAIYLLTLSIAFYKSALMAKADLITDDLREQYSRKNLLFELFSHQVRNVTVLDHVLRLYRQQMKDRSKSTRIRSVFWRICGNGIHYIGRLFCLAYRSGDLKLKKAIDKVLECGAASREESPDSETDRTARRLVMKRKQQEIMANLSKKNARLLKQMERQEDANTSGTGMEVDSPESEETEQFCSLCKAAGNYTQGSTNLLGSFAYVAGSPAYMLAMGCEDEELLDEECTGKTRVMYAKQKANMCSEKRILNVLSLHSVIGFPSAEIRSCGHLVHLRCYETYMRDTVEPARQRNSNRFRAGRYQVTLRDNPTAREPCPICRQQYNSFLPIVEPIHGVGLSESHGEERTSGELMASLMRSVKYFEPIRYSSAEKNYFRSLIRLCKEVVITFKLMGSVEASLLAVIENGITLRRFGYKDLNRRALVCGALAPLMATNLKNVDITNTRRFLSTLFYPMFGPRGKNRLRVPTLFFHMKTMFLRGLCFIGTDKSCSRNESVAKVMLLFKHVLYATLTKTIVLYIRGEKVTNVEKLLEEVNLLLGTLKGVPVEVYGNVVAAVLDYERLRSRELPLSVVTEERSHKLYNADELFKILESTTQDLVHFTLSFLHFSNLKHFEHMPSYSLSNDELFELLNGLYLQDFSFEKKFVSDWIGHYLEVPEVGEIDLDVQEPLVWKNRTLIDLDNNFDDIFKYNYNRECLNCDRVSKNPMVCLVCGTLVCIEYVERSRETSELISHVKSCTSGNCCFLSILTSLIVIVQNYEYSIWGSVYLDNHGEEDRQLKRGRPLFLNKNRYRLG</sequence>
<gene>
    <name evidence="5" type="ORF">L596_002749</name>
</gene>
<dbReference type="GO" id="GO:0016567">
    <property type="term" value="P:protein ubiquitination"/>
    <property type="evidence" value="ECO:0007669"/>
    <property type="project" value="UniProtKB-UniRule"/>
</dbReference>
<dbReference type="EMBL" id="AZBU02000001">
    <property type="protein sequence ID" value="TMS35319.1"/>
    <property type="molecule type" value="Genomic_DNA"/>
</dbReference>
<dbReference type="STRING" id="34508.A0A4U8US01"/>
<evidence type="ECO:0000259" key="4">
    <source>
        <dbReference type="Pfam" id="PF22960"/>
    </source>
</evidence>
<dbReference type="InterPro" id="IPR055194">
    <property type="entry name" value="UBR1-like_WH"/>
</dbReference>
<dbReference type="Pfam" id="PF18995">
    <property type="entry name" value="PRT6_C"/>
    <property type="match status" value="1"/>
</dbReference>
<keyword evidence="6" id="KW-1185">Reference proteome</keyword>
<comment type="similarity">
    <text evidence="1">Belongs to the E3 ubiquitin-protein ligase UBR1-like family.</text>
</comment>
<evidence type="ECO:0000313" key="5">
    <source>
        <dbReference type="EMBL" id="TMS35319.1"/>
    </source>
</evidence>
<dbReference type="Pfam" id="PF22960">
    <property type="entry name" value="WHD_UBR1"/>
    <property type="match status" value="1"/>
</dbReference>
<dbReference type="PANTHER" id="PTHR21497">
    <property type="entry name" value="UBIQUITIN LIGASE E3 ALPHA-RELATED"/>
    <property type="match status" value="1"/>
</dbReference>
<proteinExistence type="inferred from homology"/>
<dbReference type="EMBL" id="CM016762">
    <property type="protein sequence ID" value="TMS35319.1"/>
    <property type="molecule type" value="Genomic_DNA"/>
</dbReference>
<protein>
    <recommendedName>
        <fullName evidence="1">E3 ubiquitin-protein ligase</fullName>
        <ecNumber evidence="1">2.3.2.27</ecNumber>
    </recommendedName>
</protein>
<dbReference type="PANTHER" id="PTHR21497:SF24">
    <property type="entry name" value="E3 UBIQUITIN-PROTEIN LIGASE UBR1"/>
    <property type="match status" value="1"/>
</dbReference>
<dbReference type="InterPro" id="IPR044046">
    <property type="entry name" value="E3_ligase_UBR-like_C"/>
</dbReference>
<evidence type="ECO:0000256" key="2">
    <source>
        <dbReference type="SAM" id="MobiDB-lite"/>
    </source>
</evidence>
<dbReference type="EC" id="2.3.2.27" evidence="1"/>
<comment type="catalytic activity">
    <reaction evidence="1">
        <text>S-ubiquitinyl-[E2 ubiquitin-conjugating enzyme]-L-cysteine + [acceptor protein]-L-lysine = [E2 ubiquitin-conjugating enzyme]-L-cysteine + N(6)-ubiquitinyl-[acceptor protein]-L-lysine.</text>
        <dbReference type="EC" id="2.3.2.27"/>
    </reaction>
</comment>
<feature type="domain" description="E3 ubiquitin-protein ligase UBR-like C-terminal" evidence="3">
    <location>
        <begin position="817"/>
        <end position="1154"/>
    </location>
</feature>
<name>A0A4U8US01_STECR</name>
<reference evidence="5 6" key="1">
    <citation type="journal article" date="2015" name="Genome Biol.">
        <title>Comparative genomics of Steinernema reveals deeply conserved gene regulatory networks.</title>
        <authorList>
            <person name="Dillman A.R."/>
            <person name="Macchietto M."/>
            <person name="Porter C.F."/>
            <person name="Rogers A."/>
            <person name="Williams B."/>
            <person name="Antoshechkin I."/>
            <person name="Lee M.M."/>
            <person name="Goodwin Z."/>
            <person name="Lu X."/>
            <person name="Lewis E.E."/>
            <person name="Goodrich-Blair H."/>
            <person name="Stock S.P."/>
            <person name="Adams B.J."/>
            <person name="Sternberg P.W."/>
            <person name="Mortazavi A."/>
        </authorList>
    </citation>
    <scope>NUCLEOTIDE SEQUENCE [LARGE SCALE GENOMIC DNA]</scope>
    <source>
        <strain evidence="5 6">ALL</strain>
    </source>
</reference>
<dbReference type="OrthoDB" id="15304at2759"/>
<dbReference type="UniPathway" id="UPA00143"/>
<dbReference type="InterPro" id="IPR039164">
    <property type="entry name" value="UBR1-like"/>
</dbReference>
<dbReference type="GO" id="GO:0071596">
    <property type="term" value="P:ubiquitin-dependent protein catabolic process via the N-end rule pathway"/>
    <property type="evidence" value="ECO:0007669"/>
    <property type="project" value="UniProtKB-UniRule"/>
</dbReference>
<organism evidence="5 6">
    <name type="scientific">Steinernema carpocapsae</name>
    <name type="common">Entomopathogenic nematode</name>
    <dbReference type="NCBI Taxonomy" id="34508"/>
    <lineage>
        <taxon>Eukaryota</taxon>
        <taxon>Metazoa</taxon>
        <taxon>Ecdysozoa</taxon>
        <taxon>Nematoda</taxon>
        <taxon>Chromadorea</taxon>
        <taxon>Rhabditida</taxon>
        <taxon>Tylenchina</taxon>
        <taxon>Panagrolaimomorpha</taxon>
        <taxon>Strongyloidoidea</taxon>
        <taxon>Steinernematidae</taxon>
        <taxon>Steinernema</taxon>
    </lineage>
</organism>
<evidence type="ECO:0000313" key="6">
    <source>
        <dbReference type="Proteomes" id="UP000298663"/>
    </source>
</evidence>
<evidence type="ECO:0000259" key="3">
    <source>
        <dbReference type="Pfam" id="PF18995"/>
    </source>
</evidence>
<dbReference type="AlphaFoldDB" id="A0A4U8US01"/>
<dbReference type="GO" id="GO:0008270">
    <property type="term" value="F:zinc ion binding"/>
    <property type="evidence" value="ECO:0007669"/>
    <property type="project" value="UniProtKB-UniRule"/>
</dbReference>
<feature type="domain" description="E3 ubiquitin-protein ligase UBR1-like winged-helix" evidence="4">
    <location>
        <begin position="190"/>
        <end position="281"/>
    </location>
</feature>
<dbReference type="Proteomes" id="UP000298663">
    <property type="component" value="Chromosome X"/>
</dbReference>
<dbReference type="GO" id="GO:0000151">
    <property type="term" value="C:ubiquitin ligase complex"/>
    <property type="evidence" value="ECO:0007669"/>
    <property type="project" value="TreeGrafter"/>
</dbReference>
<keyword evidence="1" id="KW-0833">Ubl conjugation pathway</keyword>
<keyword evidence="1" id="KW-0862">Zinc</keyword>
<dbReference type="GO" id="GO:0005737">
    <property type="term" value="C:cytoplasm"/>
    <property type="evidence" value="ECO:0007669"/>
    <property type="project" value="TreeGrafter"/>
</dbReference>
<keyword evidence="1" id="KW-0808">Transferase</keyword>
<keyword evidence="1" id="KW-0479">Metal-binding</keyword>
<feature type="region of interest" description="Disordered" evidence="2">
    <location>
        <begin position="521"/>
        <end position="540"/>
    </location>
</feature>
<comment type="caution">
    <text evidence="5">The sequence shown here is derived from an EMBL/GenBank/DDBJ whole genome shotgun (WGS) entry which is preliminary data.</text>
</comment>
<accession>A0A4U8US01</accession>
<comment type="pathway">
    <text evidence="1">Protein modification; protein ubiquitination.</text>
</comment>